<name>A0A0R3LS79_9BRAD</name>
<dbReference type="EMBL" id="LLXX01000047">
    <property type="protein sequence ID" value="KRR10780.1"/>
    <property type="molecule type" value="Genomic_DNA"/>
</dbReference>
<dbReference type="Proteomes" id="UP000051913">
    <property type="component" value="Unassembled WGS sequence"/>
</dbReference>
<reference evidence="1 2" key="1">
    <citation type="submission" date="2014-03" db="EMBL/GenBank/DDBJ databases">
        <title>Bradyrhizobium valentinum sp. nov., isolated from effective nodules of Lupinus mariae-josephae, a lupine endemic of basic-lime soils in Eastern Spain.</title>
        <authorList>
            <person name="Duran D."/>
            <person name="Rey L."/>
            <person name="Navarro A."/>
            <person name="Busquets A."/>
            <person name="Imperial J."/>
            <person name="Ruiz-Argueso T."/>
        </authorList>
    </citation>
    <scope>NUCLEOTIDE SEQUENCE [LARGE SCALE GENOMIC DNA]</scope>
    <source>
        <strain evidence="1 2">LmjM3</strain>
    </source>
</reference>
<protein>
    <submittedName>
        <fullName evidence="1">Uncharacterized protein</fullName>
    </submittedName>
</protein>
<gene>
    <name evidence="1" type="ORF">CP49_21905</name>
</gene>
<sequence length="78" mass="8404">MAEIAGLETKDDLDAWTLLAWPKANILAPADGDKVRQAFQAGTPAPPFFQFHAGGDRPQLYFFNGDLPAAATRVCGGW</sequence>
<organism evidence="1 2">
    <name type="scientific">Bradyrhizobium valentinum</name>
    <dbReference type="NCBI Taxonomy" id="1518501"/>
    <lineage>
        <taxon>Bacteria</taxon>
        <taxon>Pseudomonadati</taxon>
        <taxon>Pseudomonadota</taxon>
        <taxon>Alphaproteobacteria</taxon>
        <taxon>Hyphomicrobiales</taxon>
        <taxon>Nitrobacteraceae</taxon>
        <taxon>Bradyrhizobium</taxon>
    </lineage>
</organism>
<proteinExistence type="predicted"/>
<dbReference type="RefSeq" id="WP_057849779.1">
    <property type="nucleotide sequence ID" value="NZ_LLXX01000047.1"/>
</dbReference>
<evidence type="ECO:0000313" key="1">
    <source>
        <dbReference type="EMBL" id="KRR10780.1"/>
    </source>
</evidence>
<accession>A0A0R3LS79</accession>
<dbReference type="AlphaFoldDB" id="A0A0R3LS79"/>
<comment type="caution">
    <text evidence="1">The sequence shown here is derived from an EMBL/GenBank/DDBJ whole genome shotgun (WGS) entry which is preliminary data.</text>
</comment>
<evidence type="ECO:0000313" key="2">
    <source>
        <dbReference type="Proteomes" id="UP000051913"/>
    </source>
</evidence>
<keyword evidence="2" id="KW-1185">Reference proteome</keyword>